<feature type="domain" description="Acyl-CoA dehydrogenase/oxidase C-terminal" evidence="5">
    <location>
        <begin position="236"/>
        <end position="337"/>
    </location>
</feature>
<evidence type="ECO:0000256" key="3">
    <source>
        <dbReference type="ARBA" id="ARBA00022827"/>
    </source>
</evidence>
<dbReference type="Proteomes" id="UP001553031">
    <property type="component" value="Unassembled WGS sequence"/>
</dbReference>
<dbReference type="InterPro" id="IPR009075">
    <property type="entry name" value="AcylCo_DH/oxidase_C"/>
</dbReference>
<dbReference type="SUPFAM" id="SSF47203">
    <property type="entry name" value="Acyl-CoA dehydrogenase C-terminal domain-like"/>
    <property type="match status" value="1"/>
</dbReference>
<dbReference type="Pfam" id="PF00441">
    <property type="entry name" value="Acyl-CoA_dh_1"/>
    <property type="match status" value="1"/>
</dbReference>
<dbReference type="GO" id="GO:0016491">
    <property type="term" value="F:oxidoreductase activity"/>
    <property type="evidence" value="ECO:0007669"/>
    <property type="project" value="UniProtKB-KW"/>
</dbReference>
<evidence type="ECO:0000313" key="6">
    <source>
        <dbReference type="EMBL" id="MEV8158454.1"/>
    </source>
</evidence>
<gene>
    <name evidence="6" type="ORF">AB0O96_09660</name>
</gene>
<dbReference type="RefSeq" id="WP_363785101.1">
    <property type="nucleotide sequence ID" value="NZ_JBFBLL010000006.1"/>
</dbReference>
<dbReference type="SUPFAM" id="SSF56645">
    <property type="entry name" value="Acyl-CoA dehydrogenase NM domain-like"/>
    <property type="match status" value="1"/>
</dbReference>
<feature type="compositionally biased region" description="Polar residues" evidence="4">
    <location>
        <begin position="115"/>
        <end position="127"/>
    </location>
</feature>
<accession>A0ABV3KGY5</accession>
<dbReference type="InterPro" id="IPR046373">
    <property type="entry name" value="Acyl-CoA_Oxase/DH_mid-dom_sf"/>
</dbReference>
<dbReference type="EMBL" id="JBFBLL010000006">
    <property type="protein sequence ID" value="MEV8158454.1"/>
    <property type="molecule type" value="Genomic_DNA"/>
</dbReference>
<evidence type="ECO:0000256" key="4">
    <source>
        <dbReference type="SAM" id="MobiDB-lite"/>
    </source>
</evidence>
<dbReference type="InterPro" id="IPR036250">
    <property type="entry name" value="AcylCo_DH-like_C"/>
</dbReference>
<sequence>MSGHPVLPLPPAVAPDQQAVRRFVEHALEQARLLGRELPPPGEGATRELWAELTALGRLDLAHARIIEPHLDALAILRQAGREDLAGTDETWAVWAAEGPGEPLLATPSGPAASPEQTADTDPTRSTDPGLPGHPATCPGAPAASGVVPAETWTLTGTKPWCSLADSVTRAVVTAHVADSHGNPTGHRRAFVVATDHPGFAPEPASEWTSHGLAEVTTVPVSFEHVPAEPLGADEWYLTRPGFAWGGMGVAAVWLGGAQAVADLLWEQLRHPRRPPDDAALTALGRLDLELGAARAVLDRAALAVDDGDAAGDRGAAWALRVRRTVADAAETVIRVVSRATGPGPLTGDPAHIRRVESLQVYIRQDHAERDTAALGRTLLELGEEDTPW</sequence>
<keyword evidence="7" id="KW-1185">Reference proteome</keyword>
<proteinExistence type="inferred from homology"/>
<comment type="caution">
    <text evidence="6">The sequence shown here is derived from an EMBL/GenBank/DDBJ whole genome shotgun (WGS) entry which is preliminary data.</text>
</comment>
<comment type="similarity">
    <text evidence="1">Belongs to the acyl-CoA dehydrogenase family.</text>
</comment>
<organism evidence="6 7">
    <name type="scientific">Kocuria salsicia</name>
    <dbReference type="NCBI Taxonomy" id="664639"/>
    <lineage>
        <taxon>Bacteria</taxon>
        <taxon>Bacillati</taxon>
        <taxon>Actinomycetota</taxon>
        <taxon>Actinomycetes</taxon>
        <taxon>Micrococcales</taxon>
        <taxon>Micrococcaceae</taxon>
        <taxon>Kocuria</taxon>
    </lineage>
</organism>
<dbReference type="Gene3D" id="2.40.110.10">
    <property type="entry name" value="Butyryl-CoA Dehydrogenase, subunit A, domain 2"/>
    <property type="match status" value="1"/>
</dbReference>
<keyword evidence="3" id="KW-0274">FAD</keyword>
<dbReference type="EC" id="1.-.-.-" evidence="6"/>
<evidence type="ECO:0000313" key="7">
    <source>
        <dbReference type="Proteomes" id="UP001553031"/>
    </source>
</evidence>
<feature type="region of interest" description="Disordered" evidence="4">
    <location>
        <begin position="100"/>
        <end position="143"/>
    </location>
</feature>
<reference evidence="6 7" key="1">
    <citation type="submission" date="2024-06" db="EMBL/GenBank/DDBJ databases">
        <title>The Natural Products Discovery Center: Release of the First 8490 Sequenced Strains for Exploring Actinobacteria Biosynthetic Diversity.</title>
        <authorList>
            <person name="Kalkreuter E."/>
            <person name="Kautsar S.A."/>
            <person name="Yang D."/>
            <person name="Bader C.D."/>
            <person name="Teijaro C.N."/>
            <person name="Fluegel L."/>
            <person name="Davis C.M."/>
            <person name="Simpson J.R."/>
            <person name="Lauterbach L."/>
            <person name="Steele A.D."/>
            <person name="Gui C."/>
            <person name="Meng S."/>
            <person name="Li G."/>
            <person name="Viehrig K."/>
            <person name="Ye F."/>
            <person name="Su P."/>
            <person name="Kiefer A.F."/>
            <person name="Nichols A."/>
            <person name="Cepeda A.J."/>
            <person name="Yan W."/>
            <person name="Fan B."/>
            <person name="Jiang Y."/>
            <person name="Adhikari A."/>
            <person name="Zheng C.-J."/>
            <person name="Schuster L."/>
            <person name="Cowan T.M."/>
            <person name="Smanski M.J."/>
            <person name="Chevrette M.G."/>
            <person name="De Carvalho L.P.S."/>
            <person name="Shen B."/>
        </authorList>
    </citation>
    <scope>NUCLEOTIDE SEQUENCE [LARGE SCALE GENOMIC DNA]</scope>
    <source>
        <strain evidence="6 7">NPDC079179</strain>
    </source>
</reference>
<protein>
    <submittedName>
        <fullName evidence="6">Acyl-CoA dehydrogenase family protein</fullName>
        <ecNumber evidence="6">1.-.-.-</ecNumber>
    </submittedName>
</protein>
<dbReference type="Gene3D" id="1.20.140.10">
    <property type="entry name" value="Butyryl-CoA Dehydrogenase, subunit A, domain 3"/>
    <property type="match status" value="1"/>
</dbReference>
<dbReference type="InterPro" id="IPR009100">
    <property type="entry name" value="AcylCoA_DH/oxidase_NM_dom_sf"/>
</dbReference>
<evidence type="ECO:0000256" key="2">
    <source>
        <dbReference type="ARBA" id="ARBA00022630"/>
    </source>
</evidence>
<keyword evidence="6" id="KW-0560">Oxidoreductase</keyword>
<keyword evidence="2" id="KW-0285">Flavoprotein</keyword>
<name>A0ABV3KGY5_9MICC</name>
<evidence type="ECO:0000256" key="1">
    <source>
        <dbReference type="ARBA" id="ARBA00009347"/>
    </source>
</evidence>
<evidence type="ECO:0000259" key="5">
    <source>
        <dbReference type="Pfam" id="PF00441"/>
    </source>
</evidence>